<dbReference type="AlphaFoldDB" id="A0A3P7NM08"/>
<accession>A0A3P7NM08</accession>
<gene>
    <name evidence="2" type="ORF">DILT_LOCUS17089</name>
</gene>
<evidence type="ECO:0000313" key="3">
    <source>
        <dbReference type="Proteomes" id="UP000281553"/>
    </source>
</evidence>
<protein>
    <submittedName>
        <fullName evidence="2">Uncharacterized protein</fullName>
    </submittedName>
</protein>
<reference evidence="2 3" key="1">
    <citation type="submission" date="2018-11" db="EMBL/GenBank/DDBJ databases">
        <authorList>
            <consortium name="Pathogen Informatics"/>
        </authorList>
    </citation>
    <scope>NUCLEOTIDE SEQUENCE [LARGE SCALE GENOMIC DNA]</scope>
</reference>
<dbReference type="Proteomes" id="UP000281553">
    <property type="component" value="Unassembled WGS sequence"/>
</dbReference>
<name>A0A3P7NM08_DIBLA</name>
<proteinExistence type="predicted"/>
<feature type="region of interest" description="Disordered" evidence="1">
    <location>
        <begin position="49"/>
        <end position="93"/>
    </location>
</feature>
<keyword evidence="3" id="KW-1185">Reference proteome</keyword>
<organism evidence="2 3">
    <name type="scientific">Dibothriocephalus latus</name>
    <name type="common">Fish tapeworm</name>
    <name type="synonym">Diphyllobothrium latum</name>
    <dbReference type="NCBI Taxonomy" id="60516"/>
    <lineage>
        <taxon>Eukaryota</taxon>
        <taxon>Metazoa</taxon>
        <taxon>Spiralia</taxon>
        <taxon>Lophotrochozoa</taxon>
        <taxon>Platyhelminthes</taxon>
        <taxon>Cestoda</taxon>
        <taxon>Eucestoda</taxon>
        <taxon>Diphyllobothriidea</taxon>
        <taxon>Diphyllobothriidae</taxon>
        <taxon>Dibothriocephalus</taxon>
    </lineage>
</organism>
<evidence type="ECO:0000313" key="2">
    <source>
        <dbReference type="EMBL" id="VDN36648.1"/>
    </source>
</evidence>
<evidence type="ECO:0000256" key="1">
    <source>
        <dbReference type="SAM" id="MobiDB-lite"/>
    </source>
</evidence>
<feature type="compositionally biased region" description="Basic and acidic residues" evidence="1">
    <location>
        <begin position="58"/>
        <end position="78"/>
    </location>
</feature>
<dbReference type="EMBL" id="UYRU01089261">
    <property type="protein sequence ID" value="VDN36648.1"/>
    <property type="molecule type" value="Genomic_DNA"/>
</dbReference>
<sequence>MTQLTVLARQFDLGGEIAESYAELKAFTEAKKIQLEGELTAAAAAQAAAASTDEELSTGDKVDQKAKSSQPSDKKIETPKTLPKPKEPVTSSP</sequence>